<evidence type="ECO:0000256" key="1">
    <source>
        <dbReference type="SAM" id="SignalP"/>
    </source>
</evidence>
<dbReference type="Proteomes" id="UP000265848">
    <property type="component" value="Unassembled WGS sequence"/>
</dbReference>
<dbReference type="Gene3D" id="2.40.128.140">
    <property type="entry name" value="Outer membrane protein"/>
    <property type="match status" value="1"/>
</dbReference>
<gene>
    <name evidence="2" type="ORF">DL237_17415</name>
</gene>
<feature type="signal peptide" evidence="1">
    <location>
        <begin position="1"/>
        <end position="25"/>
    </location>
</feature>
<evidence type="ECO:0000313" key="2">
    <source>
        <dbReference type="EMBL" id="RII37447.1"/>
    </source>
</evidence>
<dbReference type="InterPro" id="IPR018707">
    <property type="entry name" value="LpxR"/>
</dbReference>
<keyword evidence="3" id="KW-1185">Reference proteome</keyword>
<comment type="caution">
    <text evidence="2">The sequence shown here is derived from an EMBL/GenBank/DDBJ whole genome shotgun (WGS) entry which is preliminary data.</text>
</comment>
<dbReference type="InterPro" id="IPR037107">
    <property type="entry name" value="Put_OMP_sf"/>
</dbReference>
<name>A0A399IYB5_9RHOB</name>
<reference evidence="2 3" key="1">
    <citation type="submission" date="2018-08" db="EMBL/GenBank/DDBJ databases">
        <title>Pseudooceanicola sediminis CY03 in the family Rhodobacteracea.</title>
        <authorList>
            <person name="Zhang Y.-J."/>
        </authorList>
    </citation>
    <scope>NUCLEOTIDE SEQUENCE [LARGE SCALE GENOMIC DNA]</scope>
    <source>
        <strain evidence="2 3">CY03</strain>
    </source>
</reference>
<feature type="chain" id="PRO_5017466109" evidence="1">
    <location>
        <begin position="26"/>
        <end position="300"/>
    </location>
</feature>
<dbReference type="AlphaFoldDB" id="A0A399IYB5"/>
<dbReference type="EMBL" id="QWJJ01000017">
    <property type="protein sequence ID" value="RII37447.1"/>
    <property type="molecule type" value="Genomic_DNA"/>
</dbReference>
<organism evidence="2 3">
    <name type="scientific">Pseudooceanicola sediminis</name>
    <dbReference type="NCBI Taxonomy" id="2211117"/>
    <lineage>
        <taxon>Bacteria</taxon>
        <taxon>Pseudomonadati</taxon>
        <taxon>Pseudomonadota</taxon>
        <taxon>Alphaproteobacteria</taxon>
        <taxon>Rhodobacterales</taxon>
        <taxon>Paracoccaceae</taxon>
        <taxon>Pseudooceanicola</taxon>
    </lineage>
</organism>
<keyword evidence="1" id="KW-0732">Signal</keyword>
<sequence>MNRKGIQVVAVVLAALLCLPGGASAREFLGYGRQVSNDFLGDGKDRWHTGSASASRIWGDPWLGRLPQEFGNILELRIAGEIMAPAKLRRPEPGDRPYATMLSFGLHSHFDWQGLETSLGSDLVLTGPMTGLPWLQETVHDWLSISSASARVRAAEVPDGVHPTLAFETGRGYAIGAARLRPFLSGRWGDETLLRAGADVSFGPVGIAELLVRDRVTGQRYRVVQDKAPGAALVVGADYAYVHDTIYMPRPRDTRSRVRAGVHVQLRRGSGFYGLTWMGPEFEGQPEGQVVGTARLKFEF</sequence>
<protein>
    <submittedName>
        <fullName evidence="2">DUF2219 family protein</fullName>
    </submittedName>
</protein>
<dbReference type="RefSeq" id="WP_119400367.1">
    <property type="nucleotide sequence ID" value="NZ_QWJJ01000017.1"/>
</dbReference>
<evidence type="ECO:0000313" key="3">
    <source>
        <dbReference type="Proteomes" id="UP000265848"/>
    </source>
</evidence>
<dbReference type="Pfam" id="PF09982">
    <property type="entry name" value="LpxR"/>
    <property type="match status" value="1"/>
</dbReference>
<dbReference type="OrthoDB" id="7721289at2"/>
<accession>A0A399IYB5</accession>
<proteinExistence type="predicted"/>